<organism evidence="1 2">
    <name type="scientific">Imhoffiella purpurea</name>
    <dbReference type="NCBI Taxonomy" id="1249627"/>
    <lineage>
        <taxon>Bacteria</taxon>
        <taxon>Pseudomonadati</taxon>
        <taxon>Pseudomonadota</taxon>
        <taxon>Gammaproteobacteria</taxon>
        <taxon>Chromatiales</taxon>
        <taxon>Chromatiaceae</taxon>
        <taxon>Imhoffiella</taxon>
    </lineage>
</organism>
<gene>
    <name evidence="1" type="ORF">D779_1735</name>
</gene>
<evidence type="ECO:0000313" key="2">
    <source>
        <dbReference type="Proteomes" id="UP000019460"/>
    </source>
</evidence>
<dbReference type="RefSeq" id="WP_043753492.1">
    <property type="nucleotide sequence ID" value="NZ_AONC01000029.1"/>
</dbReference>
<name>W9VDW0_9GAMM</name>
<dbReference type="AlphaFoldDB" id="W9VDW0"/>
<reference evidence="1 2" key="1">
    <citation type="submission" date="2012-11" db="EMBL/GenBank/DDBJ databases">
        <title>Genome assembly of Thiorhodococcus sp. AK35.</title>
        <authorList>
            <person name="Nupur N."/>
            <person name="Khatri I."/>
            <person name="Subramanian S."/>
            <person name="Pinnaka A."/>
        </authorList>
    </citation>
    <scope>NUCLEOTIDE SEQUENCE [LARGE SCALE GENOMIC DNA]</scope>
    <source>
        <strain evidence="1 2">AK35</strain>
    </source>
</reference>
<sequence length="76" mass="8144">MKNFSQFFYHVNEQAIRGGANPTFTNPILRAAWPIAVQAVGTPSIPVASLAPLYRAIANSSQYSGTAENGIDYDGV</sequence>
<dbReference type="Proteomes" id="UP000019460">
    <property type="component" value="Unassembled WGS sequence"/>
</dbReference>
<keyword evidence="2" id="KW-1185">Reference proteome</keyword>
<proteinExistence type="predicted"/>
<evidence type="ECO:0000313" key="1">
    <source>
        <dbReference type="EMBL" id="EXJ15181.1"/>
    </source>
</evidence>
<comment type="caution">
    <text evidence="1">The sequence shown here is derived from an EMBL/GenBank/DDBJ whole genome shotgun (WGS) entry which is preliminary data.</text>
</comment>
<accession>W9VDW0</accession>
<protein>
    <submittedName>
        <fullName evidence="1">Uncharacterized protein</fullName>
    </submittedName>
</protein>
<dbReference type="EMBL" id="AONC01000029">
    <property type="protein sequence ID" value="EXJ15181.1"/>
    <property type="molecule type" value="Genomic_DNA"/>
</dbReference>